<dbReference type="InterPro" id="IPR036259">
    <property type="entry name" value="MFS_trans_sf"/>
</dbReference>
<evidence type="ECO:0000256" key="2">
    <source>
        <dbReference type="ARBA" id="ARBA00022448"/>
    </source>
</evidence>
<proteinExistence type="predicted"/>
<feature type="transmembrane region" description="Helical" evidence="6">
    <location>
        <begin position="26"/>
        <end position="47"/>
    </location>
</feature>
<dbReference type="GO" id="GO:0016020">
    <property type="term" value="C:membrane"/>
    <property type="evidence" value="ECO:0007669"/>
    <property type="project" value="UniProtKB-SubCell"/>
</dbReference>
<dbReference type="AlphaFoldDB" id="A0A9P6B7A3"/>
<organism evidence="8 9">
    <name type="scientific">Hydnum rufescens UP504</name>
    <dbReference type="NCBI Taxonomy" id="1448309"/>
    <lineage>
        <taxon>Eukaryota</taxon>
        <taxon>Fungi</taxon>
        <taxon>Dikarya</taxon>
        <taxon>Basidiomycota</taxon>
        <taxon>Agaricomycotina</taxon>
        <taxon>Agaricomycetes</taxon>
        <taxon>Cantharellales</taxon>
        <taxon>Hydnaceae</taxon>
        <taxon>Hydnum</taxon>
    </lineage>
</organism>
<dbReference type="Pfam" id="PF07690">
    <property type="entry name" value="MFS_1"/>
    <property type="match status" value="1"/>
</dbReference>
<sequence>MPTLLCIWGIIATFQGFVTSFKGLLAVRFFLGLVEGPMTPAILLYLSGFYPRRNLSVRIAFFLASSTLSAAFSGLLAAAIQDMNGLGGKAGWRWIIILEGLFSVVMGFAGFFLIPSTPRRSKFINEREKDLIERRLEKDRPSIGQMDKLDRKQIINSIMSPHVILLSVVMFLQGTIVYGLGFFVPSIVDQLGFSATRSQLLSAGPFGAGFLVAVTASYLSDRYKARGIPIAILSAVSTVGFVVYLCTKRKYVAYGSIYLTVPGTYASTPILASWIANNSEPHYRRATSIAVGIVALGCGGILSTWRFPTKEGPRFTTTTIMNIVFCVVIGFAALLNSFFLSRMNASKQRRRSEILAPYTDDSDEKNRDAGMTAWVELGDNHPDFHYNI</sequence>
<dbReference type="InterPro" id="IPR020846">
    <property type="entry name" value="MFS_dom"/>
</dbReference>
<evidence type="ECO:0000313" key="9">
    <source>
        <dbReference type="Proteomes" id="UP000886523"/>
    </source>
</evidence>
<evidence type="ECO:0000256" key="5">
    <source>
        <dbReference type="ARBA" id="ARBA00023136"/>
    </source>
</evidence>
<keyword evidence="2" id="KW-0813">Transport</keyword>
<dbReference type="FunFam" id="1.20.1250.20:FF:000013">
    <property type="entry name" value="MFS general substrate transporter"/>
    <property type="match status" value="1"/>
</dbReference>
<keyword evidence="5 6" id="KW-0472">Membrane</keyword>
<evidence type="ECO:0000256" key="1">
    <source>
        <dbReference type="ARBA" id="ARBA00004141"/>
    </source>
</evidence>
<name>A0A9P6B7A3_9AGAM</name>
<keyword evidence="9" id="KW-1185">Reference proteome</keyword>
<dbReference type="Gene3D" id="1.20.1250.20">
    <property type="entry name" value="MFS general substrate transporter like domains"/>
    <property type="match status" value="1"/>
</dbReference>
<feature type="domain" description="Major facilitator superfamily (MFS) profile" evidence="7">
    <location>
        <begin position="1"/>
        <end position="344"/>
    </location>
</feature>
<feature type="transmembrane region" description="Helical" evidence="6">
    <location>
        <begin position="59"/>
        <end position="80"/>
    </location>
</feature>
<evidence type="ECO:0000313" key="8">
    <source>
        <dbReference type="EMBL" id="KAF9519048.1"/>
    </source>
</evidence>
<comment type="subcellular location">
    <subcellularLocation>
        <location evidence="1">Membrane</location>
        <topology evidence="1">Multi-pass membrane protein</topology>
    </subcellularLocation>
</comment>
<dbReference type="PROSITE" id="PS50850">
    <property type="entry name" value="MFS"/>
    <property type="match status" value="1"/>
</dbReference>
<feature type="transmembrane region" description="Helical" evidence="6">
    <location>
        <begin position="163"/>
        <end position="188"/>
    </location>
</feature>
<dbReference type="PANTHER" id="PTHR43791">
    <property type="entry name" value="PERMEASE-RELATED"/>
    <property type="match status" value="1"/>
</dbReference>
<feature type="transmembrane region" description="Helical" evidence="6">
    <location>
        <begin position="92"/>
        <end position="114"/>
    </location>
</feature>
<dbReference type="InterPro" id="IPR011701">
    <property type="entry name" value="MFS"/>
</dbReference>
<keyword evidence="4 6" id="KW-1133">Transmembrane helix</keyword>
<dbReference type="EMBL" id="MU128920">
    <property type="protein sequence ID" value="KAF9519048.1"/>
    <property type="molecule type" value="Genomic_DNA"/>
</dbReference>
<gene>
    <name evidence="8" type="ORF">BS47DRAFT_1337603</name>
</gene>
<dbReference type="GO" id="GO:0022857">
    <property type="term" value="F:transmembrane transporter activity"/>
    <property type="evidence" value="ECO:0007669"/>
    <property type="project" value="InterPro"/>
</dbReference>
<accession>A0A9P6B7A3</accession>
<protein>
    <recommendedName>
        <fullName evidence="7">Major facilitator superfamily (MFS) profile domain-containing protein</fullName>
    </recommendedName>
</protein>
<dbReference type="PANTHER" id="PTHR43791:SF85">
    <property type="entry name" value="TRANSPORTER, PUTATIVE (AFU_ORTHOLOGUE AFUA_6G00710)-RELATED"/>
    <property type="match status" value="1"/>
</dbReference>
<feature type="transmembrane region" description="Helical" evidence="6">
    <location>
        <begin position="251"/>
        <end position="276"/>
    </location>
</feature>
<feature type="transmembrane region" description="Helical" evidence="6">
    <location>
        <begin position="319"/>
        <end position="341"/>
    </location>
</feature>
<evidence type="ECO:0000256" key="3">
    <source>
        <dbReference type="ARBA" id="ARBA00022692"/>
    </source>
</evidence>
<feature type="transmembrane region" description="Helical" evidence="6">
    <location>
        <begin position="200"/>
        <end position="220"/>
    </location>
</feature>
<comment type="caution">
    <text evidence="8">The sequence shown here is derived from an EMBL/GenBank/DDBJ whole genome shotgun (WGS) entry which is preliminary data.</text>
</comment>
<reference evidence="8" key="1">
    <citation type="journal article" date="2020" name="Nat. Commun.">
        <title>Large-scale genome sequencing of mycorrhizal fungi provides insights into the early evolution of symbiotic traits.</title>
        <authorList>
            <person name="Miyauchi S."/>
            <person name="Kiss E."/>
            <person name="Kuo A."/>
            <person name="Drula E."/>
            <person name="Kohler A."/>
            <person name="Sanchez-Garcia M."/>
            <person name="Morin E."/>
            <person name="Andreopoulos B."/>
            <person name="Barry K.W."/>
            <person name="Bonito G."/>
            <person name="Buee M."/>
            <person name="Carver A."/>
            <person name="Chen C."/>
            <person name="Cichocki N."/>
            <person name="Clum A."/>
            <person name="Culley D."/>
            <person name="Crous P.W."/>
            <person name="Fauchery L."/>
            <person name="Girlanda M."/>
            <person name="Hayes R.D."/>
            <person name="Keri Z."/>
            <person name="LaButti K."/>
            <person name="Lipzen A."/>
            <person name="Lombard V."/>
            <person name="Magnuson J."/>
            <person name="Maillard F."/>
            <person name="Murat C."/>
            <person name="Nolan M."/>
            <person name="Ohm R.A."/>
            <person name="Pangilinan J."/>
            <person name="Pereira M.F."/>
            <person name="Perotto S."/>
            <person name="Peter M."/>
            <person name="Pfister S."/>
            <person name="Riley R."/>
            <person name="Sitrit Y."/>
            <person name="Stielow J.B."/>
            <person name="Szollosi G."/>
            <person name="Zifcakova L."/>
            <person name="Stursova M."/>
            <person name="Spatafora J.W."/>
            <person name="Tedersoo L."/>
            <person name="Vaario L.M."/>
            <person name="Yamada A."/>
            <person name="Yan M."/>
            <person name="Wang P."/>
            <person name="Xu J."/>
            <person name="Bruns T."/>
            <person name="Baldrian P."/>
            <person name="Vilgalys R."/>
            <person name="Dunand C."/>
            <person name="Henrissat B."/>
            <person name="Grigoriev I.V."/>
            <person name="Hibbett D."/>
            <person name="Nagy L.G."/>
            <person name="Martin F.M."/>
        </authorList>
    </citation>
    <scope>NUCLEOTIDE SEQUENCE</scope>
    <source>
        <strain evidence="8">UP504</strain>
    </source>
</reference>
<feature type="transmembrane region" description="Helical" evidence="6">
    <location>
        <begin position="288"/>
        <end position="307"/>
    </location>
</feature>
<evidence type="ECO:0000256" key="6">
    <source>
        <dbReference type="SAM" id="Phobius"/>
    </source>
</evidence>
<dbReference type="SUPFAM" id="SSF103473">
    <property type="entry name" value="MFS general substrate transporter"/>
    <property type="match status" value="1"/>
</dbReference>
<dbReference type="Proteomes" id="UP000886523">
    <property type="component" value="Unassembled WGS sequence"/>
</dbReference>
<dbReference type="OrthoDB" id="2985014at2759"/>
<evidence type="ECO:0000256" key="4">
    <source>
        <dbReference type="ARBA" id="ARBA00022989"/>
    </source>
</evidence>
<evidence type="ECO:0000259" key="7">
    <source>
        <dbReference type="PROSITE" id="PS50850"/>
    </source>
</evidence>
<keyword evidence="3 6" id="KW-0812">Transmembrane</keyword>
<feature type="transmembrane region" description="Helical" evidence="6">
    <location>
        <begin position="227"/>
        <end position="245"/>
    </location>
</feature>